<feature type="transmembrane region" description="Helical" evidence="1">
    <location>
        <begin position="94"/>
        <end position="111"/>
    </location>
</feature>
<gene>
    <name evidence="2" type="ORF">FRIFI_1750</name>
</gene>
<feature type="transmembrane region" description="Helical" evidence="1">
    <location>
        <begin position="9"/>
        <end position="27"/>
    </location>
</feature>
<feature type="transmembrane region" description="Helical" evidence="1">
    <location>
        <begin position="162"/>
        <end position="178"/>
    </location>
</feature>
<feature type="transmembrane region" description="Helical" evidence="1">
    <location>
        <begin position="33"/>
        <end position="51"/>
    </location>
</feature>
<dbReference type="Proteomes" id="UP000245695">
    <property type="component" value="Chromosome 1"/>
</dbReference>
<dbReference type="RefSeq" id="WP_166505634.1">
    <property type="nucleotide sequence ID" value="NZ_JAKNTL010000007.1"/>
</dbReference>
<dbReference type="InterPro" id="IPR014509">
    <property type="entry name" value="YjdF-like"/>
</dbReference>
<name>A0A2P2BSI0_9FIRM</name>
<dbReference type="KEGG" id="rhom:FRIFI_1750"/>
<dbReference type="AlphaFoldDB" id="A0A2P2BSI0"/>
<accession>A0A2P2BSI0</accession>
<evidence type="ECO:0000313" key="2">
    <source>
        <dbReference type="EMBL" id="CEI73282.1"/>
    </source>
</evidence>
<reference evidence="2 3" key="1">
    <citation type="submission" date="2014-09" db="EMBL/GenBank/DDBJ databases">
        <authorList>
            <person name="Hornung B.V."/>
        </authorList>
    </citation>
    <scope>NUCLEOTIDE SEQUENCE [LARGE SCALE GENOMIC DNA]</scope>
    <source>
        <strain evidence="2 3">FRIFI</strain>
    </source>
</reference>
<feature type="transmembrane region" description="Helical" evidence="1">
    <location>
        <begin position="118"/>
        <end position="142"/>
    </location>
</feature>
<feature type="transmembrane region" description="Helical" evidence="1">
    <location>
        <begin position="63"/>
        <end position="82"/>
    </location>
</feature>
<protein>
    <submittedName>
        <fullName evidence="2">Predicted membrane protein (DUF2238)</fullName>
    </submittedName>
</protein>
<organism evidence="2 3">
    <name type="scientific">Romboutsia hominis</name>
    <dbReference type="NCBI Taxonomy" id="1507512"/>
    <lineage>
        <taxon>Bacteria</taxon>
        <taxon>Bacillati</taxon>
        <taxon>Bacillota</taxon>
        <taxon>Clostridia</taxon>
        <taxon>Peptostreptococcales</taxon>
        <taxon>Peptostreptococcaceae</taxon>
        <taxon>Romboutsia</taxon>
    </lineage>
</organism>
<evidence type="ECO:0000256" key="1">
    <source>
        <dbReference type="SAM" id="Phobius"/>
    </source>
</evidence>
<keyword evidence="1" id="KW-0472">Membrane</keyword>
<dbReference type="EMBL" id="LN650648">
    <property type="protein sequence ID" value="CEI73282.1"/>
    <property type="molecule type" value="Genomic_DNA"/>
</dbReference>
<sequence length="182" mass="21190">MKHKDIKKFSILLYIIYILSIIFFLFNKEFGKSVISLISLIITFVLTKAYLKNLAILDCPLYIIGNIFILSSFLLGSCYRLYDIIPFYDDFLHFWSGFISVKIGFNILKNISSKNNKLLICMILFFFAMGISAICEICEYLLDVLFKMNTQSGGLKDTMMDLIDASCGAFFMIVYYYRKYLR</sequence>
<keyword evidence="1" id="KW-1133">Transmembrane helix</keyword>
<evidence type="ECO:0000313" key="3">
    <source>
        <dbReference type="Proteomes" id="UP000245695"/>
    </source>
</evidence>
<proteinExistence type="predicted"/>
<dbReference type="Pfam" id="PF09997">
    <property type="entry name" value="DUF2238"/>
    <property type="match status" value="1"/>
</dbReference>
<keyword evidence="3" id="KW-1185">Reference proteome</keyword>
<keyword evidence="1" id="KW-0812">Transmembrane</keyword>